<accession>A0A7V7QLH6</accession>
<proteinExistence type="predicted"/>
<feature type="transmembrane region" description="Helical" evidence="1">
    <location>
        <begin position="42"/>
        <end position="61"/>
    </location>
</feature>
<evidence type="ECO:0000313" key="2">
    <source>
        <dbReference type="EMBL" id="KAB1439346.1"/>
    </source>
</evidence>
<organism evidence="2 3">
    <name type="scientific">Candidatus Galacturonatibacter soehngenii</name>
    <dbReference type="NCBI Taxonomy" id="2307010"/>
    <lineage>
        <taxon>Bacteria</taxon>
        <taxon>Bacillati</taxon>
        <taxon>Bacillota</taxon>
        <taxon>Clostridia</taxon>
        <taxon>Lachnospirales</taxon>
        <taxon>Lachnospiraceae</taxon>
        <taxon>Candidatus Galacturonatibacter</taxon>
    </lineage>
</organism>
<feature type="transmembrane region" description="Helical" evidence="1">
    <location>
        <begin position="6"/>
        <end position="22"/>
    </location>
</feature>
<evidence type="ECO:0000256" key="1">
    <source>
        <dbReference type="SAM" id="Phobius"/>
    </source>
</evidence>
<dbReference type="OrthoDB" id="1698854at2"/>
<gene>
    <name evidence="2" type="ORF">F7O84_02810</name>
</gene>
<feature type="transmembrane region" description="Helical" evidence="1">
    <location>
        <begin position="67"/>
        <end position="90"/>
    </location>
</feature>
<dbReference type="RefSeq" id="WP_151141747.1">
    <property type="nucleotide sequence ID" value="NZ_WAGX01000004.1"/>
</dbReference>
<dbReference type="PIRSF" id="PIRSF002599">
    <property type="entry name" value="Cold_shock_A"/>
    <property type="match status" value="1"/>
</dbReference>
<dbReference type="AlphaFoldDB" id="A0A7V7QLH6"/>
<evidence type="ECO:0000313" key="3">
    <source>
        <dbReference type="Proteomes" id="UP000461768"/>
    </source>
</evidence>
<dbReference type="GO" id="GO:0003676">
    <property type="term" value="F:nucleic acid binding"/>
    <property type="evidence" value="ECO:0007669"/>
    <property type="project" value="InterPro"/>
</dbReference>
<protein>
    <submittedName>
        <fullName evidence="2">DUF1294 domain-containing protein</fullName>
    </submittedName>
</protein>
<dbReference type="Pfam" id="PF06961">
    <property type="entry name" value="DUF1294"/>
    <property type="match status" value="1"/>
</dbReference>
<dbReference type="EMBL" id="WAGX01000004">
    <property type="protein sequence ID" value="KAB1439346.1"/>
    <property type="molecule type" value="Genomic_DNA"/>
</dbReference>
<reference evidence="2 3" key="1">
    <citation type="submission" date="2019-09" db="EMBL/GenBank/DDBJ databases">
        <authorList>
            <person name="Valk L.C."/>
        </authorList>
    </citation>
    <scope>NUCLEOTIDE SEQUENCE [LARGE SCALE GENOMIC DNA]</scope>
    <source>
        <strain evidence="2">GalUA</strain>
    </source>
</reference>
<comment type="caution">
    <text evidence="2">The sequence shown here is derived from an EMBL/GenBank/DDBJ whole genome shotgun (WGS) entry which is preliminary data.</text>
</comment>
<keyword evidence="1" id="KW-0812">Transmembrane</keyword>
<reference evidence="2 3" key="2">
    <citation type="submission" date="2020-02" db="EMBL/GenBank/DDBJ databases">
        <title>Candidatus Galacturonibacter soehngenii shows hetero-acetogenic catabolism of galacturonic acid but lacks a canonical carbon monoxide dehydrogenase/acetyl-CoA synthase complex.</title>
        <authorList>
            <person name="Diender M."/>
            <person name="Stouten G.R."/>
            <person name="Petersen J.F."/>
            <person name="Nielsen P.H."/>
            <person name="Dueholm M.S."/>
            <person name="Pronk J.T."/>
            <person name="Van Loosdrecht M.C.M."/>
        </authorList>
    </citation>
    <scope>NUCLEOTIDE SEQUENCE [LARGE SCALE GENOMIC DNA]</scope>
    <source>
        <strain evidence="2">GalUA</strain>
    </source>
</reference>
<dbReference type="InterPro" id="IPR012156">
    <property type="entry name" value="Cold_shock_CspA"/>
</dbReference>
<keyword evidence="1" id="KW-0472">Membrane</keyword>
<keyword evidence="3" id="KW-1185">Reference proteome</keyword>
<keyword evidence="1" id="KW-1133">Transmembrane helix</keyword>
<dbReference type="Proteomes" id="UP000461768">
    <property type="component" value="Unassembled WGS sequence"/>
</dbReference>
<dbReference type="InterPro" id="IPR010718">
    <property type="entry name" value="DUF1294"/>
</dbReference>
<sequence length="94" mass="11125">MNQLIFFLILYFCLINIVGLSFMRIDKQKARRHQWRISEKTFFIIAIVGGSLGSLCGMYLFRHKTKHKAFVLGIPLILILHIAILFFILYKQYM</sequence>
<name>A0A7V7QLH6_9FIRM</name>